<feature type="region of interest" description="Disordered" evidence="4">
    <location>
        <begin position="514"/>
        <end position="537"/>
    </location>
</feature>
<dbReference type="Gene3D" id="2.120.10.80">
    <property type="entry name" value="Kelch-type beta propeller"/>
    <property type="match status" value="2"/>
</dbReference>
<evidence type="ECO:0000256" key="2">
    <source>
        <dbReference type="ARBA" id="ARBA00022737"/>
    </source>
</evidence>
<dbReference type="GeneID" id="20805010"/>
<keyword evidence="6" id="KW-0732">Signal</keyword>
<protein>
    <recommendedName>
        <fullName evidence="7">RING-type domain-containing protein</fullName>
    </recommendedName>
</protein>
<keyword evidence="5" id="KW-0472">Membrane</keyword>
<evidence type="ECO:0000256" key="1">
    <source>
        <dbReference type="ARBA" id="ARBA00022441"/>
    </source>
</evidence>
<keyword evidence="1" id="KW-0880">Kelch repeat</keyword>
<evidence type="ECO:0000256" key="5">
    <source>
        <dbReference type="SAM" id="Phobius"/>
    </source>
</evidence>
<reference evidence="8" key="1">
    <citation type="submission" date="2013-12" db="EMBL/GenBank/DDBJ databases">
        <title>The Genome Sequence of Aphanomyces astaci APO3.</title>
        <authorList>
            <consortium name="The Broad Institute Genomics Platform"/>
            <person name="Russ C."/>
            <person name="Tyler B."/>
            <person name="van West P."/>
            <person name="Dieguez-Uribeondo J."/>
            <person name="Young S.K."/>
            <person name="Zeng Q."/>
            <person name="Gargeya S."/>
            <person name="Fitzgerald M."/>
            <person name="Abouelleil A."/>
            <person name="Alvarado L."/>
            <person name="Chapman S.B."/>
            <person name="Gainer-Dewar J."/>
            <person name="Goldberg J."/>
            <person name="Griggs A."/>
            <person name="Gujja S."/>
            <person name="Hansen M."/>
            <person name="Howarth C."/>
            <person name="Imamovic A."/>
            <person name="Ireland A."/>
            <person name="Larimer J."/>
            <person name="McCowan C."/>
            <person name="Murphy C."/>
            <person name="Pearson M."/>
            <person name="Poon T.W."/>
            <person name="Priest M."/>
            <person name="Roberts A."/>
            <person name="Saif S."/>
            <person name="Shea T."/>
            <person name="Sykes S."/>
            <person name="Wortman J."/>
            <person name="Nusbaum C."/>
            <person name="Birren B."/>
        </authorList>
    </citation>
    <scope>NUCLEOTIDE SEQUENCE [LARGE SCALE GENOMIC DNA]</scope>
    <source>
        <strain evidence="8">APO3</strain>
    </source>
</reference>
<keyword evidence="2" id="KW-0677">Repeat</keyword>
<dbReference type="SMART" id="SM00184">
    <property type="entry name" value="RING"/>
    <property type="match status" value="1"/>
</dbReference>
<keyword evidence="3" id="KW-0862">Zinc</keyword>
<feature type="chain" id="PRO_5004842921" description="RING-type domain-containing protein" evidence="6">
    <location>
        <begin position="23"/>
        <end position="537"/>
    </location>
</feature>
<evidence type="ECO:0000256" key="3">
    <source>
        <dbReference type="PROSITE-ProRule" id="PRU00175"/>
    </source>
</evidence>
<keyword evidence="5" id="KW-1133">Transmembrane helix</keyword>
<dbReference type="InterPro" id="IPR001841">
    <property type="entry name" value="Znf_RING"/>
</dbReference>
<dbReference type="RefSeq" id="XP_009825207.1">
    <property type="nucleotide sequence ID" value="XM_009826905.1"/>
</dbReference>
<organism evidence="8">
    <name type="scientific">Aphanomyces astaci</name>
    <name type="common">Crayfish plague agent</name>
    <dbReference type="NCBI Taxonomy" id="112090"/>
    <lineage>
        <taxon>Eukaryota</taxon>
        <taxon>Sar</taxon>
        <taxon>Stramenopiles</taxon>
        <taxon>Oomycota</taxon>
        <taxon>Saprolegniomycetes</taxon>
        <taxon>Saprolegniales</taxon>
        <taxon>Verrucalvaceae</taxon>
        <taxon>Aphanomyces</taxon>
    </lineage>
</organism>
<evidence type="ECO:0000259" key="7">
    <source>
        <dbReference type="PROSITE" id="PS50089"/>
    </source>
</evidence>
<dbReference type="STRING" id="112090.W4H1R4"/>
<accession>W4H1R4</accession>
<sequence>MSNNMWSMVLCPLLVLWQGSSAVSWTRLARDSFEAPGGRQGMVMEVVGDAAYIYGGVGDGDHNVYDDTWKFDLVRLKWLPVVTAVNPGLRFDHVSAVRQATQEVYIYGGMTLNISAFNQVLGWNDDDGYTQQGDVWVLDTVAETWTKVQTVPQDGPGVPLARSEATAVTAADTAMVVFGGVVIPSNNSLIPVDLNDLWRLDFVTKQWTELATVAGTAKPAARFSHAATTIPVGTVEHMVVLSGRHIVGDGWTILTDAWMVPLSYEGSGLTWTLLHADPAYDRIYSGVVYAHQGLWMIGGFNYIGQDNAVAYPDTIYAATLAVPNLELKFDYTSDASTLTARFNHRMAVYKSGILVYGGKFQRCYGDLWLRNTTTLPTDSSPYIQDLNAISPVMFLLLAFVVLFITCIILIAHLYKRLYRQQMIRHGAAVSGMVRPRGMSKEQIDHFELVKFAPASTADVSDEMCPICLVDYTPGQELRQLPCNHRYHPPCIDEWLQKNQTCPMCKRDMAFPMNAQPPRNLPQPRTPGVLIDDALLND</sequence>
<evidence type="ECO:0000313" key="8">
    <source>
        <dbReference type="EMBL" id="ETV85189.1"/>
    </source>
</evidence>
<dbReference type="EMBL" id="KI913118">
    <property type="protein sequence ID" value="ETV85189.1"/>
    <property type="molecule type" value="Genomic_DNA"/>
</dbReference>
<dbReference type="SUPFAM" id="SSF57850">
    <property type="entry name" value="RING/U-box"/>
    <property type="match status" value="1"/>
</dbReference>
<dbReference type="VEuPathDB" id="FungiDB:H257_03014"/>
<dbReference type="GO" id="GO:0008270">
    <property type="term" value="F:zinc ion binding"/>
    <property type="evidence" value="ECO:0007669"/>
    <property type="project" value="UniProtKB-KW"/>
</dbReference>
<dbReference type="PROSITE" id="PS50089">
    <property type="entry name" value="ZF_RING_2"/>
    <property type="match status" value="1"/>
</dbReference>
<feature type="transmembrane region" description="Helical" evidence="5">
    <location>
        <begin position="392"/>
        <end position="414"/>
    </location>
</feature>
<dbReference type="AlphaFoldDB" id="W4H1R4"/>
<dbReference type="Pfam" id="PF13639">
    <property type="entry name" value="zf-RING_2"/>
    <property type="match status" value="1"/>
</dbReference>
<keyword evidence="5" id="KW-0812">Transmembrane</keyword>
<dbReference type="InterPro" id="IPR015915">
    <property type="entry name" value="Kelch-typ_b-propeller"/>
</dbReference>
<keyword evidence="3" id="KW-0479">Metal-binding</keyword>
<dbReference type="OrthoDB" id="199876at2759"/>
<proteinExistence type="predicted"/>
<dbReference type="PANTHER" id="PTHR46093:SF18">
    <property type="entry name" value="FIBRONECTIN TYPE-III DOMAIN-CONTAINING PROTEIN"/>
    <property type="match status" value="1"/>
</dbReference>
<dbReference type="CDD" id="cd16454">
    <property type="entry name" value="RING-H2_PA-TM-RING"/>
    <property type="match status" value="1"/>
</dbReference>
<name>W4H1R4_APHAT</name>
<dbReference type="Gene3D" id="3.30.40.10">
    <property type="entry name" value="Zinc/RING finger domain, C3HC4 (zinc finger)"/>
    <property type="match status" value="1"/>
</dbReference>
<dbReference type="InterPro" id="IPR013083">
    <property type="entry name" value="Znf_RING/FYVE/PHD"/>
</dbReference>
<evidence type="ECO:0000256" key="6">
    <source>
        <dbReference type="SAM" id="SignalP"/>
    </source>
</evidence>
<evidence type="ECO:0000256" key="4">
    <source>
        <dbReference type="SAM" id="MobiDB-lite"/>
    </source>
</evidence>
<dbReference type="Pfam" id="PF24681">
    <property type="entry name" value="Kelch_KLHDC2_KLHL20_DRC7"/>
    <property type="match status" value="1"/>
</dbReference>
<feature type="domain" description="RING-type" evidence="7">
    <location>
        <begin position="464"/>
        <end position="505"/>
    </location>
</feature>
<dbReference type="SUPFAM" id="SSF117281">
    <property type="entry name" value="Kelch motif"/>
    <property type="match status" value="1"/>
</dbReference>
<feature type="signal peptide" evidence="6">
    <location>
        <begin position="1"/>
        <end position="22"/>
    </location>
</feature>
<gene>
    <name evidence="8" type="ORF">H257_03014</name>
</gene>
<dbReference type="PANTHER" id="PTHR46093">
    <property type="entry name" value="ACYL-COA-BINDING DOMAIN-CONTAINING PROTEIN 5"/>
    <property type="match status" value="1"/>
</dbReference>
<keyword evidence="3" id="KW-0863">Zinc-finger</keyword>